<keyword evidence="9" id="KW-0472">Membrane</keyword>
<evidence type="ECO:0000256" key="5">
    <source>
        <dbReference type="ARBA" id="ARBA00047417"/>
    </source>
</evidence>
<dbReference type="Pfam" id="PF01019">
    <property type="entry name" value="G_glu_transpept"/>
    <property type="match status" value="1"/>
</dbReference>
<feature type="binding site" evidence="7">
    <location>
        <begin position="460"/>
        <end position="462"/>
    </location>
    <ligand>
        <name>L-glutamate</name>
        <dbReference type="ChEBI" id="CHEBI:29985"/>
    </ligand>
</feature>
<dbReference type="PANTHER" id="PTHR11686:SF9">
    <property type="entry name" value="RE13973P"/>
    <property type="match status" value="1"/>
</dbReference>
<keyword evidence="8" id="KW-0012">Acyltransferase</keyword>
<dbReference type="GO" id="GO:0006751">
    <property type="term" value="P:glutathione catabolic process"/>
    <property type="evidence" value="ECO:0007669"/>
    <property type="project" value="UniProtKB-UniRule"/>
</dbReference>
<dbReference type="InterPro" id="IPR043138">
    <property type="entry name" value="GGT_lsub"/>
</dbReference>
<comment type="catalytic activity">
    <reaction evidence="2 8">
        <text>glutathione + H2O = L-cysteinylglycine + L-glutamate</text>
        <dbReference type="Rhea" id="RHEA:28807"/>
        <dbReference type="ChEBI" id="CHEBI:15377"/>
        <dbReference type="ChEBI" id="CHEBI:29985"/>
        <dbReference type="ChEBI" id="CHEBI:57925"/>
        <dbReference type="ChEBI" id="CHEBI:61694"/>
        <dbReference type="EC" id="3.4.19.13"/>
    </reaction>
</comment>
<dbReference type="GO" id="GO:0000324">
    <property type="term" value="C:fungal-type vacuole"/>
    <property type="evidence" value="ECO:0007669"/>
    <property type="project" value="TreeGrafter"/>
</dbReference>
<dbReference type="GO" id="GO:0005886">
    <property type="term" value="C:plasma membrane"/>
    <property type="evidence" value="ECO:0007669"/>
    <property type="project" value="TreeGrafter"/>
</dbReference>
<dbReference type="EMBL" id="BSXU01002267">
    <property type="protein sequence ID" value="GMG35919.1"/>
    <property type="molecule type" value="Genomic_DNA"/>
</dbReference>
<keyword evidence="8" id="KW-0378">Hydrolase</keyword>
<keyword evidence="8" id="KW-0808">Transferase</keyword>
<dbReference type="NCBIfam" id="TIGR00066">
    <property type="entry name" value="g_glut_trans"/>
    <property type="match status" value="1"/>
</dbReference>
<evidence type="ECO:0000256" key="1">
    <source>
        <dbReference type="ARBA" id="ARBA00001049"/>
    </source>
</evidence>
<dbReference type="PRINTS" id="PR01210">
    <property type="entry name" value="GGTRANSPTASE"/>
</dbReference>
<evidence type="ECO:0000313" key="11">
    <source>
        <dbReference type="Proteomes" id="UP001165063"/>
    </source>
</evidence>
<comment type="caution">
    <text evidence="10">The sequence shown here is derived from an EMBL/GenBank/DDBJ whole genome shotgun (WGS) entry which is preliminary data.</text>
</comment>
<dbReference type="Gene3D" id="1.10.246.130">
    <property type="match status" value="1"/>
</dbReference>
<dbReference type="GO" id="GO:0036374">
    <property type="term" value="F:glutathione hydrolase activity"/>
    <property type="evidence" value="ECO:0007669"/>
    <property type="project" value="UniProtKB-UniRule"/>
</dbReference>
<dbReference type="AlphaFoldDB" id="A0A9W7DGX5"/>
<feature type="active site" description="Nucleophile" evidence="6">
    <location>
        <position position="442"/>
    </location>
</feature>
<evidence type="ECO:0000313" key="10">
    <source>
        <dbReference type="EMBL" id="GMG35919.1"/>
    </source>
</evidence>
<feature type="binding site" evidence="7">
    <location>
        <position position="152"/>
    </location>
    <ligand>
        <name>L-glutamate</name>
        <dbReference type="ChEBI" id="CHEBI:29985"/>
    </ligand>
</feature>
<proteinExistence type="inferred from homology"/>
<comment type="similarity">
    <text evidence="4">Belongs to the gamma-glutamyltransferase family.</text>
</comment>
<dbReference type="SUPFAM" id="SSF56235">
    <property type="entry name" value="N-terminal nucleophile aminohydrolases (Ntn hydrolases)"/>
    <property type="match status" value="1"/>
</dbReference>
<protein>
    <recommendedName>
        <fullName evidence="8">Glutathione hydrolase</fullName>
        <ecNumber evidence="8">2.3.2.2</ecNumber>
        <ecNumber evidence="8">3.4.19.13</ecNumber>
    </recommendedName>
    <alternativeName>
        <fullName evidence="8">Gamma-glutamyltransferase</fullName>
    </alternativeName>
    <alternativeName>
        <fullName evidence="8">Gamma-glutamyltranspeptidase</fullName>
    </alternativeName>
</protein>
<dbReference type="OrthoDB" id="1081007at2759"/>
<dbReference type="InterPro" id="IPR029055">
    <property type="entry name" value="Ntn_hydrolases_N"/>
</dbReference>
<evidence type="ECO:0000256" key="6">
    <source>
        <dbReference type="PIRSR" id="PIRSR600101-1"/>
    </source>
</evidence>
<evidence type="ECO:0000256" key="7">
    <source>
        <dbReference type="PIRSR" id="PIRSR600101-2"/>
    </source>
</evidence>
<sequence>MTDETHPLLGFSNSRFTLKSNTNKIRKNFLITLSLITIFGLLFTTFHLKHSNPRTDTDPPAHVIPGVVGPTWNPSKNTTIIANHGAVASDSKLCSDLGISILQKGGFAADAAVVTCLCIGATNTMFSSGIGGGGFITTKRFDDPIALSIDAREMAPGLAHRDMYDGVEHLAQKGGLAVAIPGELKGLYTLFTKHGSGNLTWEELVMPVANIVRDGFVVDKLLETALIRAHESGELDPFDWKFASNGNGVSYVKAGDVLKRPALAKTLTEIAKNGSDAIFYDPKGRIANSLSKKAKQHGGILTPEDFGKYQVNVEEALVVNDFTSKNLTVFVANGASSGVSLAAGLKILNKFNDVKMKDDFGSIESQRMIETMKWMGSIRSHLGDIGIYNDNKTAINEHNDLYDHFLSDEYADEVVSKIDDYKTLPSWRDYNPAYEPNDPKGTSSLSIIDNHGNAVSITTTVNLLFGSGVHDPETGIILNDEMDDFSLPTSKNAFNIEPSHFNYIQPYRRPLSSSSQSIVFDATENQVLMAIGAAGGSRITTAVLQGIVRSYYYGLSLLDTIAFPRLHHQLLPNVVYVEGPEVLGFNEALVDRGHVVEMVWPMSTMNAVKVVNGSFYAQSDYWRKLGRASGY</sequence>
<feature type="binding site" evidence="7">
    <location>
        <position position="484"/>
    </location>
    <ligand>
        <name>L-glutamate</name>
        <dbReference type="ChEBI" id="CHEBI:29985"/>
    </ligand>
</feature>
<dbReference type="InterPro" id="IPR000101">
    <property type="entry name" value="GGT_peptidase"/>
</dbReference>
<feature type="transmembrane region" description="Helical" evidence="9">
    <location>
        <begin position="29"/>
        <end position="48"/>
    </location>
</feature>
<keyword evidence="11" id="KW-1185">Reference proteome</keyword>
<comment type="pathway">
    <text evidence="3 8">Sulfur metabolism; glutathione metabolism.</text>
</comment>
<dbReference type="PANTHER" id="PTHR11686">
    <property type="entry name" value="GAMMA GLUTAMYL TRANSPEPTIDASE"/>
    <property type="match status" value="1"/>
</dbReference>
<evidence type="ECO:0000256" key="2">
    <source>
        <dbReference type="ARBA" id="ARBA00001089"/>
    </source>
</evidence>
<keyword evidence="9" id="KW-1133">Transmembrane helix</keyword>
<dbReference type="EC" id="2.3.2.2" evidence="8"/>
<reference evidence="10" key="1">
    <citation type="submission" date="2023-04" db="EMBL/GenBank/DDBJ databases">
        <title>Ambrosiozyma monospora NBRC 1965.</title>
        <authorList>
            <person name="Ichikawa N."/>
            <person name="Sato H."/>
            <person name="Tonouchi N."/>
        </authorList>
    </citation>
    <scope>NUCLEOTIDE SEQUENCE</scope>
    <source>
        <strain evidence="10">NBRC 1965</strain>
    </source>
</reference>
<evidence type="ECO:0000256" key="8">
    <source>
        <dbReference type="RuleBase" id="RU368068"/>
    </source>
</evidence>
<dbReference type="GO" id="GO:0103068">
    <property type="term" value="F:leukotriene C4 gamma-glutamyl transferase activity"/>
    <property type="evidence" value="ECO:0007669"/>
    <property type="project" value="UniProtKB-EC"/>
</dbReference>
<organism evidence="10 11">
    <name type="scientific">Ambrosiozyma monospora</name>
    <name type="common">Yeast</name>
    <name type="synonym">Endomycopsis monosporus</name>
    <dbReference type="NCBI Taxonomy" id="43982"/>
    <lineage>
        <taxon>Eukaryota</taxon>
        <taxon>Fungi</taxon>
        <taxon>Dikarya</taxon>
        <taxon>Ascomycota</taxon>
        <taxon>Saccharomycotina</taxon>
        <taxon>Pichiomycetes</taxon>
        <taxon>Pichiales</taxon>
        <taxon>Pichiaceae</taxon>
        <taxon>Ambrosiozyma</taxon>
    </lineage>
</organism>
<dbReference type="Proteomes" id="UP001165063">
    <property type="component" value="Unassembled WGS sequence"/>
</dbReference>
<gene>
    <name evidence="10" type="ORF">Amon01_000459600</name>
</gene>
<keyword evidence="9" id="KW-0812">Transmembrane</keyword>
<accession>A0A9W7DGX5</accession>
<dbReference type="InterPro" id="IPR043137">
    <property type="entry name" value="GGT_ssub_C"/>
</dbReference>
<dbReference type="FunFam" id="3.60.20.40:FF:000001">
    <property type="entry name" value="Gamma-glutamyltranspeptidase 1"/>
    <property type="match status" value="1"/>
</dbReference>
<comment type="catalytic activity">
    <reaction evidence="5 8">
        <text>an N-terminal (5-L-glutamyl)-[peptide] + an alpha-amino acid = 5-L-glutamyl amino acid + an N-terminal L-alpha-aminoacyl-[peptide]</text>
        <dbReference type="Rhea" id="RHEA:23904"/>
        <dbReference type="Rhea" id="RHEA-COMP:9780"/>
        <dbReference type="Rhea" id="RHEA-COMP:9795"/>
        <dbReference type="ChEBI" id="CHEBI:77644"/>
        <dbReference type="ChEBI" id="CHEBI:78597"/>
        <dbReference type="ChEBI" id="CHEBI:78599"/>
        <dbReference type="ChEBI" id="CHEBI:78608"/>
        <dbReference type="EC" id="2.3.2.2"/>
    </reaction>
</comment>
<evidence type="ECO:0000256" key="4">
    <source>
        <dbReference type="ARBA" id="ARBA00009381"/>
    </source>
</evidence>
<evidence type="ECO:0000256" key="3">
    <source>
        <dbReference type="ARBA" id="ARBA00005115"/>
    </source>
</evidence>
<evidence type="ECO:0000256" key="9">
    <source>
        <dbReference type="SAM" id="Phobius"/>
    </source>
</evidence>
<name>A0A9W7DGX5_AMBMO</name>
<comment type="function">
    <text evidence="8">Cleaves the gamma-glutamyl peptide bond of glutathione and glutathione conjugates.</text>
</comment>
<comment type="catalytic activity">
    <reaction evidence="1 8">
        <text>an S-substituted glutathione + H2O = an S-substituted L-cysteinylglycine + L-glutamate</text>
        <dbReference type="Rhea" id="RHEA:59468"/>
        <dbReference type="ChEBI" id="CHEBI:15377"/>
        <dbReference type="ChEBI" id="CHEBI:29985"/>
        <dbReference type="ChEBI" id="CHEBI:90779"/>
        <dbReference type="ChEBI" id="CHEBI:143103"/>
        <dbReference type="EC" id="3.4.19.13"/>
    </reaction>
</comment>
<feature type="binding site" evidence="7">
    <location>
        <begin position="512"/>
        <end position="513"/>
    </location>
    <ligand>
        <name>L-glutamate</name>
        <dbReference type="ChEBI" id="CHEBI:29985"/>
    </ligand>
</feature>
<dbReference type="EC" id="3.4.19.13" evidence="8"/>
<dbReference type="Gene3D" id="3.60.20.40">
    <property type="match status" value="1"/>
</dbReference>
<feature type="binding site" evidence="7">
    <location>
        <position position="536"/>
    </location>
    <ligand>
        <name>L-glutamate</name>
        <dbReference type="ChEBI" id="CHEBI:29985"/>
    </ligand>
</feature>